<keyword evidence="6" id="KW-0418">Kinase</keyword>
<sequence>MEKVTSNIPVVEKPIIPPDINNPPSSIPLKSYGENYQDISNLGNGSFGSVVLAKYKQDKATLLKVDIKKKGTLIDPLTESDAHLSCLVAIKTMKTPLRTLDEATSLKEVKFILCIPSHPSLVQIYDMFIDNKQFSLHIVMESMNQNLYQLMRARKRIKFSPATLKSVLTQLLEAIRHIHKHDYFHRDVKPENILIMPTLQYYGSRENIPPSRRGDNYVLKLADYGLARHIGNLCKYTSYVATRWYRSPEILLRRMWYSKPVDMWAFGTIAVEVANFIPLFPGASEVDQIWRVLEVLGSPTLPSFGTHLYKRHYYAPLGGYWKEAQLLSSRLGFSLPYTDGVQLCNLIPDSVSELGEVVKACLTWNPDVRADVDTICAMSYFKNTSVSKSYKDPERPSNKLARPTPLKEVNSPFQQFSGIQPYKMSLNDFNSKKRIKNSSSFESRTLNVPQYNNENYCNNSFSQTKNNVMLKTEFQIHDDFDDGYEKEFMKEYIGKQAGNSDTRGDVLDFEDRRIKGPEDDTNITPRGINNTPPELAEEYCNESFNFYDLNYSNNEGDAIITEYDSENTYSKNDHDYSWEGFNNLDITNNNNNNNNNNNTEQYFSNNLAALKEPLEDEFGIIADISFGSSHGIKC</sequence>
<dbReference type="PANTHER" id="PTHR24055">
    <property type="entry name" value="MITOGEN-ACTIVATED PROTEIN KINASE"/>
    <property type="match status" value="1"/>
</dbReference>
<organism evidence="6 7">
    <name type="scientific">Debaryomyces fabryi</name>
    <dbReference type="NCBI Taxonomy" id="58627"/>
    <lineage>
        <taxon>Eukaryota</taxon>
        <taxon>Fungi</taxon>
        <taxon>Dikarya</taxon>
        <taxon>Ascomycota</taxon>
        <taxon>Saccharomycotina</taxon>
        <taxon>Pichiomycetes</taxon>
        <taxon>Debaryomycetaceae</taxon>
        <taxon>Debaryomyces</taxon>
    </lineage>
</organism>
<reference evidence="6 7" key="1">
    <citation type="submission" date="2015-11" db="EMBL/GenBank/DDBJ databases">
        <title>The genome of Debaryomyces fabryi.</title>
        <authorList>
            <person name="Tafer H."/>
            <person name="Lopandic K."/>
        </authorList>
    </citation>
    <scope>NUCLEOTIDE SEQUENCE [LARGE SCALE GENOMIC DNA]</scope>
    <source>
        <strain evidence="6 7">CBS 789</strain>
    </source>
</reference>
<gene>
    <name evidence="6" type="ORF">AC631_05224</name>
</gene>
<dbReference type="GeneID" id="26842233"/>
<evidence type="ECO:0000256" key="3">
    <source>
        <dbReference type="ARBA" id="ARBA00022840"/>
    </source>
</evidence>
<dbReference type="OrthoDB" id="2158884at2759"/>
<accession>A0A0V1PS06</accession>
<feature type="domain" description="Protein kinase" evidence="5">
    <location>
        <begin position="36"/>
        <end position="381"/>
    </location>
</feature>
<evidence type="ECO:0000313" key="7">
    <source>
        <dbReference type="Proteomes" id="UP000054251"/>
    </source>
</evidence>
<keyword evidence="7" id="KW-1185">Reference proteome</keyword>
<keyword evidence="6" id="KW-0808">Transferase</keyword>
<name>A0A0V1PS06_9ASCO</name>
<dbReference type="GO" id="GO:0005524">
    <property type="term" value="F:ATP binding"/>
    <property type="evidence" value="ECO:0007669"/>
    <property type="project" value="UniProtKB-KW"/>
</dbReference>
<evidence type="ECO:0000256" key="1">
    <source>
        <dbReference type="ARBA" id="ARBA00022527"/>
    </source>
</evidence>
<evidence type="ECO:0000313" key="6">
    <source>
        <dbReference type="EMBL" id="KRZ99016.1"/>
    </source>
</evidence>
<dbReference type="AlphaFoldDB" id="A0A0V1PS06"/>
<dbReference type="PROSITE" id="PS00108">
    <property type="entry name" value="PROTEIN_KINASE_ST"/>
    <property type="match status" value="1"/>
</dbReference>
<dbReference type="SMART" id="SM00220">
    <property type="entry name" value="S_TKc"/>
    <property type="match status" value="1"/>
</dbReference>
<dbReference type="Gene3D" id="3.30.200.20">
    <property type="entry name" value="Phosphorylase Kinase, domain 1"/>
    <property type="match status" value="1"/>
</dbReference>
<evidence type="ECO:0000256" key="4">
    <source>
        <dbReference type="SAM" id="MobiDB-lite"/>
    </source>
</evidence>
<dbReference type="PROSITE" id="PS50011">
    <property type="entry name" value="PROTEIN_KINASE_DOM"/>
    <property type="match status" value="1"/>
</dbReference>
<keyword evidence="3" id="KW-0067">ATP-binding</keyword>
<dbReference type="Pfam" id="PF00069">
    <property type="entry name" value="Pkinase"/>
    <property type="match status" value="1"/>
</dbReference>
<evidence type="ECO:0000256" key="2">
    <source>
        <dbReference type="ARBA" id="ARBA00022741"/>
    </source>
</evidence>
<keyword evidence="1" id="KW-0723">Serine/threonine-protein kinase</keyword>
<dbReference type="InterPro" id="IPR011009">
    <property type="entry name" value="Kinase-like_dom_sf"/>
</dbReference>
<keyword evidence="2" id="KW-0547">Nucleotide-binding</keyword>
<dbReference type="InterPro" id="IPR008271">
    <property type="entry name" value="Ser/Thr_kinase_AS"/>
</dbReference>
<dbReference type="InterPro" id="IPR050117">
    <property type="entry name" value="MAPK"/>
</dbReference>
<dbReference type="Proteomes" id="UP000054251">
    <property type="component" value="Unassembled WGS sequence"/>
</dbReference>
<proteinExistence type="predicted"/>
<dbReference type="Gene3D" id="1.10.510.10">
    <property type="entry name" value="Transferase(Phosphotransferase) domain 1"/>
    <property type="match status" value="1"/>
</dbReference>
<feature type="region of interest" description="Disordered" evidence="4">
    <location>
        <begin position="387"/>
        <end position="406"/>
    </location>
</feature>
<evidence type="ECO:0000259" key="5">
    <source>
        <dbReference type="PROSITE" id="PS50011"/>
    </source>
</evidence>
<dbReference type="SUPFAM" id="SSF56112">
    <property type="entry name" value="Protein kinase-like (PK-like)"/>
    <property type="match status" value="1"/>
</dbReference>
<dbReference type="RefSeq" id="XP_015465119.1">
    <property type="nucleotide sequence ID" value="XM_015614053.1"/>
</dbReference>
<dbReference type="EMBL" id="LMYN01000182">
    <property type="protein sequence ID" value="KRZ99016.1"/>
    <property type="molecule type" value="Genomic_DNA"/>
</dbReference>
<dbReference type="GO" id="GO:0004674">
    <property type="term" value="F:protein serine/threonine kinase activity"/>
    <property type="evidence" value="ECO:0007669"/>
    <property type="project" value="UniProtKB-KW"/>
</dbReference>
<dbReference type="InterPro" id="IPR000719">
    <property type="entry name" value="Prot_kinase_dom"/>
</dbReference>
<protein>
    <submittedName>
        <fullName evidence="6">Protein kinase domain-containing protein</fullName>
    </submittedName>
</protein>
<comment type="caution">
    <text evidence="6">The sequence shown here is derived from an EMBL/GenBank/DDBJ whole genome shotgun (WGS) entry which is preliminary data.</text>
</comment>